<dbReference type="WBParaSite" id="jg12509">
    <property type="protein sequence ID" value="jg12509"/>
    <property type="gene ID" value="jg12509"/>
</dbReference>
<dbReference type="GO" id="GO:0006874">
    <property type="term" value="P:intracellular calcium ion homeostasis"/>
    <property type="evidence" value="ECO:0007669"/>
    <property type="project" value="TreeGrafter"/>
</dbReference>
<evidence type="ECO:0000256" key="4">
    <source>
        <dbReference type="ARBA" id="ARBA00022568"/>
    </source>
</evidence>
<evidence type="ECO:0000256" key="8">
    <source>
        <dbReference type="SAM" id="Phobius"/>
    </source>
</evidence>
<keyword evidence="7 8" id="KW-0472">Membrane</keyword>
<feature type="transmembrane region" description="Helical" evidence="8">
    <location>
        <begin position="12"/>
        <end position="35"/>
    </location>
</feature>
<feature type="transmembrane region" description="Helical" evidence="8">
    <location>
        <begin position="89"/>
        <end position="106"/>
    </location>
</feature>
<evidence type="ECO:0000313" key="10">
    <source>
        <dbReference type="Proteomes" id="UP000887574"/>
    </source>
</evidence>
<keyword evidence="2" id="KW-0813">Transport</keyword>
<proteinExistence type="predicted"/>
<keyword evidence="4" id="KW-0109">Calcium transport</keyword>
<evidence type="ECO:0000256" key="1">
    <source>
        <dbReference type="ARBA" id="ARBA00004141"/>
    </source>
</evidence>
<dbReference type="Proteomes" id="UP000887574">
    <property type="component" value="Unplaced"/>
</dbReference>
<feature type="transmembrane region" description="Helical" evidence="8">
    <location>
        <begin position="112"/>
        <end position="134"/>
    </location>
</feature>
<keyword evidence="4" id="KW-0106">Calcium</keyword>
<dbReference type="PANTHER" id="PTHR12266:SF0">
    <property type="entry name" value="MITOCHONDRIAL SODIUM_CALCIUM EXCHANGER PROTEIN"/>
    <property type="match status" value="1"/>
</dbReference>
<evidence type="ECO:0000259" key="9">
    <source>
        <dbReference type="Pfam" id="PF01699"/>
    </source>
</evidence>
<dbReference type="Pfam" id="PF01699">
    <property type="entry name" value="Na_Ca_ex"/>
    <property type="match status" value="1"/>
</dbReference>
<organism evidence="10 11">
    <name type="scientific">Ditylenchus dipsaci</name>
    <dbReference type="NCBI Taxonomy" id="166011"/>
    <lineage>
        <taxon>Eukaryota</taxon>
        <taxon>Metazoa</taxon>
        <taxon>Ecdysozoa</taxon>
        <taxon>Nematoda</taxon>
        <taxon>Chromadorea</taxon>
        <taxon>Rhabditida</taxon>
        <taxon>Tylenchina</taxon>
        <taxon>Tylenchomorpha</taxon>
        <taxon>Sphaerularioidea</taxon>
        <taxon>Anguinidae</taxon>
        <taxon>Anguininae</taxon>
        <taxon>Ditylenchus</taxon>
    </lineage>
</organism>
<dbReference type="InterPro" id="IPR051359">
    <property type="entry name" value="CaCA_antiporter"/>
</dbReference>
<name>A0A915CUG3_9BILA</name>
<evidence type="ECO:0000256" key="3">
    <source>
        <dbReference type="ARBA" id="ARBA00022449"/>
    </source>
</evidence>
<sequence length="176" mass="19672">MLKNSTRLAVFKIYHLFKIPCMIFLKYLCLWQRFLGTSLYLQNSPCATNTKWSNLHFFLVLALVISITLSLLVILFTKSNKEPKYYKQLASYAGFVMSIAWIYGTASEIVNVVLMFGNLFGISYQILGLTAVSWCNSVGDMIADVSVARQGFPRMAFSAAIGGPLLICWLDSGPPC</sequence>
<keyword evidence="5 8" id="KW-0812">Transmembrane</keyword>
<evidence type="ECO:0000256" key="2">
    <source>
        <dbReference type="ARBA" id="ARBA00022448"/>
    </source>
</evidence>
<evidence type="ECO:0000256" key="7">
    <source>
        <dbReference type="ARBA" id="ARBA00023136"/>
    </source>
</evidence>
<feature type="transmembrane region" description="Helical" evidence="8">
    <location>
        <begin position="155"/>
        <end position="172"/>
    </location>
</feature>
<accession>A0A915CUG3</accession>
<evidence type="ECO:0000313" key="11">
    <source>
        <dbReference type="WBParaSite" id="jg12509"/>
    </source>
</evidence>
<feature type="domain" description="Sodium/calcium exchanger membrane region" evidence="9">
    <location>
        <begin position="91"/>
        <end position="168"/>
    </location>
</feature>
<comment type="subcellular location">
    <subcellularLocation>
        <location evidence="1">Membrane</location>
        <topology evidence="1">Multi-pass membrane protein</topology>
    </subcellularLocation>
</comment>
<dbReference type="GO" id="GO:0005432">
    <property type="term" value="F:calcium:sodium antiporter activity"/>
    <property type="evidence" value="ECO:0007669"/>
    <property type="project" value="TreeGrafter"/>
</dbReference>
<dbReference type="PANTHER" id="PTHR12266">
    <property type="entry name" value="NA+/CA2+ K+ INDEPENDENT EXCHANGER"/>
    <property type="match status" value="1"/>
</dbReference>
<keyword evidence="4" id="KW-0406">Ion transport</keyword>
<dbReference type="InterPro" id="IPR044880">
    <property type="entry name" value="NCX_ion-bd_dom_sf"/>
</dbReference>
<protein>
    <submittedName>
        <fullName evidence="11">Sodium/calcium exchanger membrane region domain-containing protein</fullName>
    </submittedName>
</protein>
<dbReference type="InterPro" id="IPR004837">
    <property type="entry name" value="NaCa_Exmemb"/>
</dbReference>
<keyword evidence="10" id="KW-1185">Reference proteome</keyword>
<dbReference type="GO" id="GO:0016020">
    <property type="term" value="C:membrane"/>
    <property type="evidence" value="ECO:0007669"/>
    <property type="project" value="UniProtKB-SubCell"/>
</dbReference>
<dbReference type="AlphaFoldDB" id="A0A915CUG3"/>
<keyword evidence="3" id="KW-0050">Antiport</keyword>
<evidence type="ECO:0000256" key="6">
    <source>
        <dbReference type="ARBA" id="ARBA00022989"/>
    </source>
</evidence>
<feature type="transmembrane region" description="Helical" evidence="8">
    <location>
        <begin position="55"/>
        <end position="77"/>
    </location>
</feature>
<keyword evidence="6 8" id="KW-1133">Transmembrane helix</keyword>
<evidence type="ECO:0000256" key="5">
    <source>
        <dbReference type="ARBA" id="ARBA00022692"/>
    </source>
</evidence>
<reference evidence="11" key="1">
    <citation type="submission" date="2022-11" db="UniProtKB">
        <authorList>
            <consortium name="WormBaseParasite"/>
        </authorList>
    </citation>
    <scope>IDENTIFICATION</scope>
</reference>
<dbReference type="Gene3D" id="1.20.1420.30">
    <property type="entry name" value="NCX, central ion-binding region"/>
    <property type="match status" value="1"/>
</dbReference>